<organism evidence="2 3">
    <name type="scientific">Parasphingorhabdus flavimaris</name>
    <dbReference type="NCBI Taxonomy" id="266812"/>
    <lineage>
        <taxon>Bacteria</taxon>
        <taxon>Pseudomonadati</taxon>
        <taxon>Pseudomonadota</taxon>
        <taxon>Alphaproteobacteria</taxon>
        <taxon>Sphingomonadales</taxon>
        <taxon>Sphingomonadaceae</taxon>
        <taxon>Parasphingorhabdus</taxon>
    </lineage>
</organism>
<name>A0ABX2N0Q0_9SPHN</name>
<gene>
    <name evidence="2" type="ORF">HUO14_04985</name>
</gene>
<evidence type="ECO:0008006" key="4">
    <source>
        <dbReference type="Google" id="ProtNLM"/>
    </source>
</evidence>
<evidence type="ECO:0000313" key="3">
    <source>
        <dbReference type="Proteomes" id="UP000652427"/>
    </source>
</evidence>
<evidence type="ECO:0000256" key="1">
    <source>
        <dbReference type="SAM" id="MobiDB-lite"/>
    </source>
</evidence>
<dbReference type="EMBL" id="JABWMH010000002">
    <property type="protein sequence ID" value="NVD27258.1"/>
    <property type="molecule type" value="Genomic_DNA"/>
</dbReference>
<comment type="caution">
    <text evidence="2">The sequence shown here is derived from an EMBL/GenBank/DDBJ whole genome shotgun (WGS) entry which is preliminary data.</text>
</comment>
<dbReference type="Proteomes" id="UP000652427">
    <property type="component" value="Unassembled WGS sequence"/>
</dbReference>
<accession>A0ABX2N0Q0</accession>
<proteinExistence type="predicted"/>
<reference evidence="2 3" key="1">
    <citation type="submission" date="2020-06" db="EMBL/GenBank/DDBJ databases">
        <authorList>
            <person name="Kim S.-J."/>
            <person name="Park S.-J."/>
        </authorList>
    </citation>
    <scope>NUCLEOTIDE SEQUENCE [LARGE SCALE GENOMIC DNA]</scope>
    <source>
        <strain evidence="2 3">SW-151</strain>
    </source>
</reference>
<protein>
    <recommendedName>
        <fullName evidence="4">Acyl-CoA dehydrogenase</fullName>
    </recommendedName>
</protein>
<sequence length="56" mass="6442">MATQLKENTHADDDAFRTEVHEFLSEKFPQELKSKVNLASRPENSDKRNASSYKMA</sequence>
<keyword evidence="3" id="KW-1185">Reference proteome</keyword>
<dbReference type="RefSeq" id="WP_173203626.1">
    <property type="nucleotide sequence ID" value="NZ_JABWMH010000002.1"/>
</dbReference>
<feature type="region of interest" description="Disordered" evidence="1">
    <location>
        <begin position="33"/>
        <end position="56"/>
    </location>
</feature>
<evidence type="ECO:0000313" key="2">
    <source>
        <dbReference type="EMBL" id="NVD27258.1"/>
    </source>
</evidence>